<organism evidence="9 10">
    <name type="scientific">Dinoponera quadriceps</name>
    <name type="common">South American ant</name>
    <dbReference type="NCBI Taxonomy" id="609295"/>
    <lineage>
        <taxon>Eukaryota</taxon>
        <taxon>Metazoa</taxon>
        <taxon>Ecdysozoa</taxon>
        <taxon>Arthropoda</taxon>
        <taxon>Hexapoda</taxon>
        <taxon>Insecta</taxon>
        <taxon>Pterygota</taxon>
        <taxon>Neoptera</taxon>
        <taxon>Endopterygota</taxon>
        <taxon>Hymenoptera</taxon>
        <taxon>Apocrita</taxon>
        <taxon>Aculeata</taxon>
        <taxon>Formicoidea</taxon>
        <taxon>Formicidae</taxon>
        <taxon>Ponerinae</taxon>
        <taxon>Ponerini</taxon>
        <taxon>Dinoponera</taxon>
    </lineage>
</organism>
<gene>
    <name evidence="10" type="primary">LOC106752332</name>
</gene>
<name>A0A6P3YG32_DINQU</name>
<evidence type="ECO:0000256" key="6">
    <source>
        <dbReference type="ARBA" id="ARBA00031814"/>
    </source>
</evidence>
<dbReference type="InterPro" id="IPR013785">
    <property type="entry name" value="Aldolase_TIM"/>
</dbReference>
<evidence type="ECO:0000256" key="2">
    <source>
        <dbReference type="ARBA" id="ARBA00009473"/>
    </source>
</evidence>
<keyword evidence="5" id="KW-0704">Schiff base</keyword>
<dbReference type="Proteomes" id="UP000515204">
    <property type="component" value="Unplaced"/>
</dbReference>
<evidence type="ECO:0000256" key="5">
    <source>
        <dbReference type="ARBA" id="ARBA00023270"/>
    </source>
</evidence>
<evidence type="ECO:0000256" key="3">
    <source>
        <dbReference type="ARBA" id="ARBA00012515"/>
    </source>
</evidence>
<dbReference type="Gene3D" id="3.20.20.70">
    <property type="entry name" value="Aldolase class I"/>
    <property type="match status" value="1"/>
</dbReference>
<dbReference type="NCBIfam" id="TIGR00126">
    <property type="entry name" value="deoC"/>
    <property type="match status" value="1"/>
</dbReference>
<comment type="pathway">
    <text evidence="1">Carbohydrate degradation; 2-deoxy-D-ribose 1-phosphate degradation; D-glyceraldehyde 3-phosphate and acetaldehyde from 2-deoxy-alpha-D-ribose 1-phosphate: step 2/2.</text>
</comment>
<dbReference type="CDD" id="cd00959">
    <property type="entry name" value="DeoC"/>
    <property type="match status" value="1"/>
</dbReference>
<evidence type="ECO:0000256" key="1">
    <source>
        <dbReference type="ARBA" id="ARBA00004816"/>
    </source>
</evidence>
<keyword evidence="9" id="KW-1185">Reference proteome</keyword>
<reference evidence="10" key="1">
    <citation type="submission" date="2025-08" db="UniProtKB">
        <authorList>
            <consortium name="RefSeq"/>
        </authorList>
    </citation>
    <scope>IDENTIFICATION</scope>
</reference>
<dbReference type="GO" id="GO:0046386">
    <property type="term" value="P:deoxyribose phosphate catabolic process"/>
    <property type="evidence" value="ECO:0007669"/>
    <property type="project" value="UniProtKB-UniPathway"/>
</dbReference>
<dbReference type="InterPro" id="IPR002915">
    <property type="entry name" value="DeoC/FbaB/LacD_aldolase"/>
</dbReference>
<dbReference type="EC" id="4.1.2.4" evidence="3"/>
<dbReference type="RefSeq" id="XP_014489443.1">
    <property type="nucleotide sequence ID" value="XM_014633957.1"/>
</dbReference>
<dbReference type="SUPFAM" id="SSF51569">
    <property type="entry name" value="Aldolase"/>
    <property type="match status" value="1"/>
</dbReference>
<comment type="catalytic activity">
    <reaction evidence="8">
        <text>2-deoxy-D-ribose 5-phosphate = D-glyceraldehyde 3-phosphate + acetaldehyde</text>
        <dbReference type="Rhea" id="RHEA:12821"/>
        <dbReference type="ChEBI" id="CHEBI:15343"/>
        <dbReference type="ChEBI" id="CHEBI:59776"/>
        <dbReference type="ChEBI" id="CHEBI:62877"/>
        <dbReference type="EC" id="4.1.2.4"/>
    </reaction>
</comment>
<proteinExistence type="inferred from homology"/>
<dbReference type="Pfam" id="PF01791">
    <property type="entry name" value="DeoC"/>
    <property type="match status" value="1"/>
</dbReference>
<evidence type="ECO:0000256" key="4">
    <source>
        <dbReference type="ARBA" id="ARBA00023239"/>
    </source>
</evidence>
<dbReference type="AlphaFoldDB" id="A0A6P3YG32"/>
<sequence length="329" mass="36903">MSVYSFSPELLEVHINEPAVNKHIRQVRYKATTLTGNNKIAWLLKAISFIDLTTLNGDDTNSNVAQLCRKAVKPMDNLPFEWDEPLHTAAICVYPSRVQDAVSTLHEIDENKMVKVASVAAGFPSGQYPLKSRLEEVRTAINNGAQEIDIVIDRTLALQHNWVKLYEELVAIREICDEYGKICLKTILSTGELFNLYNVYKTSMVAMMAGADFIKTSTGKEAVNATLPVGTVMCRAIKYFKAETGRKVGFKPAGGIKTAQDALEWMVLIKEELGNEWLTNCYFRIGASSLLDNITNEILKTYDPYNDPEICDKKDDKVESEVYKILQCS</sequence>
<dbReference type="GO" id="GO:0009264">
    <property type="term" value="P:deoxyribonucleotide catabolic process"/>
    <property type="evidence" value="ECO:0007669"/>
    <property type="project" value="InterPro"/>
</dbReference>
<keyword evidence="4" id="KW-0456">Lyase</keyword>
<dbReference type="GO" id="GO:0016052">
    <property type="term" value="P:carbohydrate catabolic process"/>
    <property type="evidence" value="ECO:0007669"/>
    <property type="project" value="TreeGrafter"/>
</dbReference>
<evidence type="ECO:0000313" key="10">
    <source>
        <dbReference type="RefSeq" id="XP_014489443.1"/>
    </source>
</evidence>
<protein>
    <recommendedName>
        <fullName evidence="3">deoxyribose-phosphate aldolase</fullName>
        <ecNumber evidence="3">4.1.2.4</ecNumber>
    </recommendedName>
    <alternativeName>
        <fullName evidence="7">2-deoxy-D-ribose 5-phosphate aldolase</fullName>
    </alternativeName>
    <alternativeName>
        <fullName evidence="6">Phosphodeoxyriboaldolase</fullName>
    </alternativeName>
</protein>
<evidence type="ECO:0000256" key="7">
    <source>
        <dbReference type="ARBA" id="ARBA00032755"/>
    </source>
</evidence>
<dbReference type="PANTHER" id="PTHR10889:SF3">
    <property type="entry name" value="DEOXYRIBOSE-PHOSPHATE ALDOLASE"/>
    <property type="match status" value="1"/>
</dbReference>
<dbReference type="PANTHER" id="PTHR10889">
    <property type="entry name" value="DEOXYRIBOSE-PHOSPHATE ALDOLASE"/>
    <property type="match status" value="1"/>
</dbReference>
<dbReference type="GO" id="GO:0005737">
    <property type="term" value="C:cytoplasm"/>
    <property type="evidence" value="ECO:0007669"/>
    <property type="project" value="InterPro"/>
</dbReference>
<dbReference type="KEGG" id="dqu:106752332"/>
<comment type="similarity">
    <text evidence="2">Belongs to the DeoC/FbaB aldolase family. DeoC type 2 subfamily.</text>
</comment>
<dbReference type="GeneID" id="106752332"/>
<evidence type="ECO:0000313" key="9">
    <source>
        <dbReference type="Proteomes" id="UP000515204"/>
    </source>
</evidence>
<dbReference type="InterPro" id="IPR011343">
    <property type="entry name" value="DeoC"/>
</dbReference>
<dbReference type="GO" id="GO:0004139">
    <property type="term" value="F:deoxyribose-phosphate aldolase activity"/>
    <property type="evidence" value="ECO:0007669"/>
    <property type="project" value="UniProtKB-EC"/>
</dbReference>
<dbReference type="CTD" id="51071"/>
<dbReference type="UniPathway" id="UPA00002">
    <property type="reaction ID" value="UER00468"/>
</dbReference>
<evidence type="ECO:0000256" key="8">
    <source>
        <dbReference type="ARBA" id="ARBA00048791"/>
    </source>
</evidence>
<dbReference type="SMART" id="SM01133">
    <property type="entry name" value="DeoC"/>
    <property type="match status" value="1"/>
</dbReference>
<accession>A0A6P3YG32</accession>
<dbReference type="OrthoDB" id="70823at2759"/>